<evidence type="ECO:0000256" key="5">
    <source>
        <dbReference type="ARBA" id="ARBA00047475"/>
    </source>
</evidence>
<evidence type="ECO:0000256" key="6">
    <source>
        <dbReference type="RuleBase" id="RU003718"/>
    </source>
</evidence>
<comment type="catalytic activity">
    <reaction evidence="5 7">
        <text>glucuronate acceptor + UDP-alpha-D-glucuronate = acceptor beta-D-glucuronoside + UDP + H(+)</text>
        <dbReference type="Rhea" id="RHEA:21032"/>
        <dbReference type="ChEBI" id="CHEBI:15378"/>
        <dbReference type="ChEBI" id="CHEBI:58052"/>
        <dbReference type="ChEBI" id="CHEBI:58223"/>
        <dbReference type="ChEBI" id="CHEBI:132367"/>
        <dbReference type="ChEBI" id="CHEBI:132368"/>
        <dbReference type="EC" id="2.4.1.17"/>
    </reaction>
</comment>
<dbReference type="GO" id="GO:0016020">
    <property type="term" value="C:membrane"/>
    <property type="evidence" value="ECO:0007669"/>
    <property type="project" value="UniProtKB-SubCell"/>
</dbReference>
<keyword evidence="4" id="KW-0732">Signal</keyword>
<proteinExistence type="inferred from homology"/>
<organism evidence="8 9">
    <name type="scientific">Pristionchus fissidentatus</name>
    <dbReference type="NCBI Taxonomy" id="1538716"/>
    <lineage>
        <taxon>Eukaryota</taxon>
        <taxon>Metazoa</taxon>
        <taxon>Ecdysozoa</taxon>
        <taxon>Nematoda</taxon>
        <taxon>Chromadorea</taxon>
        <taxon>Rhabditida</taxon>
        <taxon>Rhabditina</taxon>
        <taxon>Diplogasteromorpha</taxon>
        <taxon>Diplogasteroidea</taxon>
        <taxon>Neodiplogasteridae</taxon>
        <taxon>Pristionchus</taxon>
    </lineage>
</organism>
<comment type="subcellular location">
    <subcellularLocation>
        <location evidence="7">Membrane</location>
        <topology evidence="7">Single-pass membrane protein</topology>
    </subcellularLocation>
</comment>
<dbReference type="InterPro" id="IPR050271">
    <property type="entry name" value="UDP-glycosyltransferase"/>
</dbReference>
<keyword evidence="7" id="KW-0472">Membrane</keyword>
<dbReference type="AlphaFoldDB" id="A0AAV5V5D8"/>
<evidence type="ECO:0000256" key="7">
    <source>
        <dbReference type="RuleBase" id="RU362059"/>
    </source>
</evidence>
<name>A0AAV5V5D8_9BILA</name>
<dbReference type="EC" id="2.4.1.17" evidence="7"/>
<dbReference type="PROSITE" id="PS00375">
    <property type="entry name" value="UDPGT"/>
    <property type="match status" value="1"/>
</dbReference>
<evidence type="ECO:0000313" key="8">
    <source>
        <dbReference type="EMBL" id="GMT14358.1"/>
    </source>
</evidence>
<dbReference type="CDD" id="cd03784">
    <property type="entry name" value="GT1_Gtf-like"/>
    <property type="match status" value="1"/>
</dbReference>
<evidence type="ECO:0000256" key="1">
    <source>
        <dbReference type="ARBA" id="ARBA00009995"/>
    </source>
</evidence>
<protein>
    <recommendedName>
        <fullName evidence="7">UDP-glucuronosyltransferase</fullName>
        <ecNumber evidence="7">2.4.1.17</ecNumber>
    </recommendedName>
</protein>
<sequence length="524" mass="59004">QPLPNHVFSAMKIVTLGLLFCSVVNAANIALFLLPISNSHVIFTLGVADELAQDHNVTVVRPGLNPKASILVSKHPRVKEIRSTGVTAESYAQFKQVERKFVYDDIPMYEYLSVATYYKNMMAEICTEFALSDDLMQQMRDAKFDLAIVHHMDSCPVSIAAAAGIPQFGYILSIPIVRMFTNHIGIPILPSIFPSIHLDSTNHMNFMQRLKNFLAEGMMTLVGSYLQGWPIDPVFRDKFGHHFPSNTDLSKKATFLLANVHPDIEYPVALTSKVTYFGGLGMSNESKPLEEPYASFVEKTDKVVFVSFGSVADPKLMPDSWKNAFIHLFKKNPNINFIWRMENDVEVPKNVLRNLWHPQNDLLAHPKVVAFITHAGYNSLGESIASGTPLITVPLFADQFRNSRLAEYRGFGVRVEKTNLTFDSLNSALHTILDNPSYGKSASSLRKIAFSSPVKAGDSLRHAINFALENPDYNRNLPILPFYQLYSLDVIAILLIVPLSIPFLLKWYFWSCCKMAYKEKEKMN</sequence>
<keyword evidence="7" id="KW-0812">Transmembrane</keyword>
<gene>
    <name evidence="8" type="ORF">PFISCL1PPCAC_5655</name>
</gene>
<accession>A0AAV5V5D8</accession>
<dbReference type="SUPFAM" id="SSF53756">
    <property type="entry name" value="UDP-Glycosyltransferase/glycogen phosphorylase"/>
    <property type="match status" value="1"/>
</dbReference>
<dbReference type="FunFam" id="3.40.50.2000:FF:000021">
    <property type="entry name" value="UDP-glucuronosyltransferase"/>
    <property type="match status" value="1"/>
</dbReference>
<dbReference type="PANTHER" id="PTHR48043:SF145">
    <property type="entry name" value="FI06409P-RELATED"/>
    <property type="match status" value="1"/>
</dbReference>
<dbReference type="InterPro" id="IPR002213">
    <property type="entry name" value="UDP_glucos_trans"/>
</dbReference>
<reference evidence="8" key="1">
    <citation type="submission" date="2023-10" db="EMBL/GenBank/DDBJ databases">
        <title>Genome assembly of Pristionchus species.</title>
        <authorList>
            <person name="Yoshida K."/>
            <person name="Sommer R.J."/>
        </authorList>
    </citation>
    <scope>NUCLEOTIDE SEQUENCE</scope>
    <source>
        <strain evidence="8">RS5133</strain>
    </source>
</reference>
<keyword evidence="2 6" id="KW-0328">Glycosyltransferase</keyword>
<feature type="non-terminal residue" evidence="8">
    <location>
        <position position="1"/>
    </location>
</feature>
<dbReference type="GO" id="GO:0015020">
    <property type="term" value="F:glucuronosyltransferase activity"/>
    <property type="evidence" value="ECO:0007669"/>
    <property type="project" value="UniProtKB-EC"/>
</dbReference>
<dbReference type="Pfam" id="PF00201">
    <property type="entry name" value="UDPGT"/>
    <property type="match status" value="1"/>
</dbReference>
<dbReference type="Proteomes" id="UP001432322">
    <property type="component" value="Unassembled WGS sequence"/>
</dbReference>
<comment type="similarity">
    <text evidence="1 6">Belongs to the UDP-glycosyltransferase family.</text>
</comment>
<evidence type="ECO:0000313" key="9">
    <source>
        <dbReference type="Proteomes" id="UP001432322"/>
    </source>
</evidence>
<feature type="transmembrane region" description="Helical" evidence="7">
    <location>
        <begin position="485"/>
        <end position="505"/>
    </location>
</feature>
<keyword evidence="7" id="KW-1133">Transmembrane helix</keyword>
<dbReference type="EMBL" id="BTSY01000002">
    <property type="protein sequence ID" value="GMT14358.1"/>
    <property type="molecule type" value="Genomic_DNA"/>
</dbReference>
<dbReference type="Gene3D" id="3.40.50.2000">
    <property type="entry name" value="Glycogen Phosphorylase B"/>
    <property type="match status" value="2"/>
</dbReference>
<dbReference type="InterPro" id="IPR035595">
    <property type="entry name" value="UDP_glycos_trans_CS"/>
</dbReference>
<evidence type="ECO:0000256" key="3">
    <source>
        <dbReference type="ARBA" id="ARBA00022679"/>
    </source>
</evidence>
<keyword evidence="9" id="KW-1185">Reference proteome</keyword>
<evidence type="ECO:0000256" key="2">
    <source>
        <dbReference type="ARBA" id="ARBA00022676"/>
    </source>
</evidence>
<keyword evidence="3 6" id="KW-0808">Transferase</keyword>
<evidence type="ECO:0000256" key="4">
    <source>
        <dbReference type="ARBA" id="ARBA00022729"/>
    </source>
</evidence>
<comment type="caution">
    <text evidence="8">The sequence shown here is derived from an EMBL/GenBank/DDBJ whole genome shotgun (WGS) entry which is preliminary data.</text>
</comment>
<dbReference type="PANTHER" id="PTHR48043">
    <property type="entry name" value="EG:EG0003.4 PROTEIN-RELATED"/>
    <property type="match status" value="1"/>
</dbReference>